<dbReference type="InterPro" id="IPR000709">
    <property type="entry name" value="Leu_Ile_Val-bd"/>
</dbReference>
<name>A0A1X3FWE4_9BRAD</name>
<evidence type="ECO:0000256" key="5">
    <source>
        <dbReference type="SAM" id="SignalP"/>
    </source>
</evidence>
<keyword evidence="2" id="KW-0813">Transport</keyword>
<comment type="similarity">
    <text evidence="1">Belongs to the leucine-binding protein family.</text>
</comment>
<dbReference type="EMBL" id="NAFI01000171">
    <property type="protein sequence ID" value="OSJ10850.1"/>
    <property type="molecule type" value="Genomic_DNA"/>
</dbReference>
<evidence type="ECO:0000313" key="7">
    <source>
        <dbReference type="EMBL" id="OSJ10850.1"/>
    </source>
</evidence>
<comment type="caution">
    <text evidence="7">The sequence shown here is derived from an EMBL/GenBank/DDBJ whole genome shotgun (WGS) entry which is preliminary data.</text>
</comment>
<feature type="domain" description="Leucine-binding protein" evidence="6">
    <location>
        <begin position="28"/>
        <end position="360"/>
    </location>
</feature>
<evidence type="ECO:0000256" key="2">
    <source>
        <dbReference type="ARBA" id="ARBA00022448"/>
    </source>
</evidence>
<dbReference type="CDD" id="cd06342">
    <property type="entry name" value="PBP1_ABC_LIVBP-like"/>
    <property type="match status" value="1"/>
</dbReference>
<keyword evidence="3 5" id="KW-0732">Signal</keyword>
<dbReference type="OrthoDB" id="9768386at2"/>
<evidence type="ECO:0000256" key="1">
    <source>
        <dbReference type="ARBA" id="ARBA00010062"/>
    </source>
</evidence>
<dbReference type="InterPro" id="IPR028081">
    <property type="entry name" value="Leu-bd"/>
</dbReference>
<evidence type="ECO:0000259" key="6">
    <source>
        <dbReference type="Pfam" id="PF13458"/>
    </source>
</evidence>
<dbReference type="SUPFAM" id="SSF53822">
    <property type="entry name" value="Periplasmic binding protein-like I"/>
    <property type="match status" value="1"/>
</dbReference>
<reference evidence="7 8" key="1">
    <citation type="submission" date="2017-03" db="EMBL/GenBank/DDBJ databases">
        <title>Whole genome sequences of fourteen strains of Bradyrhizobium canariense and one strain of Bradyrhizobium japonicum isolated from Lupinus (Papilionoideae: Genisteae) species in Algeria.</title>
        <authorList>
            <person name="Crovadore J."/>
            <person name="Chekireb D."/>
            <person name="Brachmann A."/>
            <person name="Chablais R."/>
            <person name="Cochard B."/>
            <person name="Lefort F."/>
        </authorList>
    </citation>
    <scope>NUCLEOTIDE SEQUENCE [LARGE SCALE GENOMIC DNA]</scope>
    <source>
        <strain evidence="7 8">UBMA195</strain>
    </source>
</reference>
<dbReference type="Gene3D" id="3.40.50.2300">
    <property type="match status" value="2"/>
</dbReference>
<protein>
    <submittedName>
        <fullName evidence="7">Branched chain amino acid ABC transporter substrate-binding protein</fullName>
    </submittedName>
</protein>
<dbReference type="PANTHER" id="PTHR47151:SF2">
    <property type="entry name" value="AMINO ACID BINDING PROTEIN"/>
    <property type="match status" value="1"/>
</dbReference>
<accession>A0A1X3FWE4</accession>
<dbReference type="PRINTS" id="PR00337">
    <property type="entry name" value="LEUILEVALBP"/>
</dbReference>
<dbReference type="Proteomes" id="UP000193553">
    <property type="component" value="Unassembled WGS sequence"/>
</dbReference>
<organism evidence="7 8">
    <name type="scientific">Bradyrhizobium canariense</name>
    <dbReference type="NCBI Taxonomy" id="255045"/>
    <lineage>
        <taxon>Bacteria</taxon>
        <taxon>Pseudomonadati</taxon>
        <taxon>Pseudomonadota</taxon>
        <taxon>Alphaproteobacteria</taxon>
        <taxon>Hyphomicrobiales</taxon>
        <taxon>Nitrobacteraceae</taxon>
        <taxon>Bradyrhizobium</taxon>
    </lineage>
</organism>
<evidence type="ECO:0000256" key="4">
    <source>
        <dbReference type="ARBA" id="ARBA00022970"/>
    </source>
</evidence>
<sequence>MSVLRVHRLAAAALLSLALSPSAGAKDVYIAIAGPMTGSTAALGAQIRDGAAAAVDSINASGLLLDTRLILRIADDACDPKQAVAVANRLTSDGIKLVVGHFCSSSSISASDIYAEAEVIQISPGSTNSRLTERGLTTLFRICGRDDQQGRVAADYIVRHHQGAKLAVLDDKSTAGKGIADIVESRLRVAGEHPVRQSYVAGERDYAALVSRLKREGIQLVYIGGYYNEIGLIVRQAAEAGARLTVIANDPLMTTDFLAIAGDAAKGTLFTFMPDPTKNGAGAAVVAKLQGSSLSAAGYTLYAYAAVQAWANSVKRAGTFDAMRVAAALRSDSIETAIGTVRFDSKGDNAAPGFIVYRWRDNIVEAVEQN</sequence>
<proteinExistence type="inferred from homology"/>
<dbReference type="InterPro" id="IPR028082">
    <property type="entry name" value="Peripla_BP_I"/>
</dbReference>
<dbReference type="RefSeq" id="WP_085359093.1">
    <property type="nucleotide sequence ID" value="NZ_NAFD01000174.1"/>
</dbReference>
<dbReference type="AlphaFoldDB" id="A0A1X3FWE4"/>
<feature type="signal peptide" evidence="5">
    <location>
        <begin position="1"/>
        <end position="25"/>
    </location>
</feature>
<dbReference type="GO" id="GO:0006865">
    <property type="term" value="P:amino acid transport"/>
    <property type="evidence" value="ECO:0007669"/>
    <property type="project" value="UniProtKB-KW"/>
</dbReference>
<dbReference type="Pfam" id="PF13458">
    <property type="entry name" value="Peripla_BP_6"/>
    <property type="match status" value="1"/>
</dbReference>
<gene>
    <name evidence="7" type="ORF">BSZ18_16185</name>
</gene>
<feature type="chain" id="PRO_5011905883" evidence="5">
    <location>
        <begin position="26"/>
        <end position="370"/>
    </location>
</feature>
<evidence type="ECO:0000313" key="8">
    <source>
        <dbReference type="Proteomes" id="UP000193553"/>
    </source>
</evidence>
<dbReference type="PANTHER" id="PTHR47151">
    <property type="entry name" value="LEU/ILE/VAL-BINDING ABC TRANSPORTER SUBUNIT"/>
    <property type="match status" value="1"/>
</dbReference>
<keyword evidence="4" id="KW-0029">Amino-acid transport</keyword>
<evidence type="ECO:0000256" key="3">
    <source>
        <dbReference type="ARBA" id="ARBA00022729"/>
    </source>
</evidence>